<dbReference type="InterPro" id="IPR038461">
    <property type="entry name" value="Schlafen_AlbA_2_dom_sf"/>
</dbReference>
<protein>
    <submittedName>
        <fullName evidence="2">ATP-dependent DNA helicase RecG</fullName>
    </submittedName>
</protein>
<dbReference type="PANTHER" id="PTHR30595">
    <property type="entry name" value="GLPR-RELATED TRANSCRIPTIONAL REPRESSOR"/>
    <property type="match status" value="1"/>
</dbReference>
<dbReference type="STRING" id="295069.SAMN05421856_101597"/>
<reference evidence="3" key="1">
    <citation type="submission" date="2016-10" db="EMBL/GenBank/DDBJ databases">
        <authorList>
            <person name="Varghese N."/>
            <person name="Submissions S."/>
        </authorList>
    </citation>
    <scope>NUCLEOTIDE SEQUENCE [LARGE SCALE GENOMIC DNA]</scope>
    <source>
        <strain evidence="3">DSM 17453</strain>
    </source>
</reference>
<evidence type="ECO:0000313" key="3">
    <source>
        <dbReference type="Proteomes" id="UP000199450"/>
    </source>
</evidence>
<organism evidence="2 3">
    <name type="scientific">Chryseobacterium taichungense</name>
    <dbReference type="NCBI Taxonomy" id="295069"/>
    <lineage>
        <taxon>Bacteria</taxon>
        <taxon>Pseudomonadati</taxon>
        <taxon>Bacteroidota</taxon>
        <taxon>Flavobacteriia</taxon>
        <taxon>Flavobacteriales</taxon>
        <taxon>Weeksellaceae</taxon>
        <taxon>Chryseobacterium group</taxon>
        <taxon>Chryseobacterium</taxon>
    </lineage>
</organism>
<evidence type="ECO:0000313" key="2">
    <source>
        <dbReference type="EMBL" id="SEM18256.1"/>
    </source>
</evidence>
<accession>A0A1H7W9L3</accession>
<feature type="domain" description="Schlafen AlbA-2" evidence="1">
    <location>
        <begin position="16"/>
        <end position="144"/>
    </location>
</feature>
<keyword evidence="2" id="KW-0378">Hydrolase</keyword>
<dbReference type="EMBL" id="FOBV01000001">
    <property type="protein sequence ID" value="SEM18256.1"/>
    <property type="molecule type" value="Genomic_DNA"/>
</dbReference>
<dbReference type="GO" id="GO:0004386">
    <property type="term" value="F:helicase activity"/>
    <property type="evidence" value="ECO:0007669"/>
    <property type="project" value="UniProtKB-KW"/>
</dbReference>
<dbReference type="InterPro" id="IPR007421">
    <property type="entry name" value="Schlafen_AlbA_2_dom"/>
</dbReference>
<name>A0A1H7W9L3_9FLAO</name>
<dbReference type="Gene3D" id="3.30.950.30">
    <property type="entry name" value="Schlafen, AAA domain"/>
    <property type="match status" value="1"/>
</dbReference>
<dbReference type="InterPro" id="IPR038475">
    <property type="entry name" value="RecG_C_sf"/>
</dbReference>
<dbReference type="Pfam" id="PF04326">
    <property type="entry name" value="SLFN_AlbA_2"/>
    <property type="match status" value="1"/>
</dbReference>
<proteinExistence type="predicted"/>
<sequence>MESLKELISQLNSTDECTNIEAKRASDIGKSIMETVCSFSNEPSLGGGYILLGVEKEDNQKSLFPEYVVTGIPFDKLDEIQTNLASQCSDFFNKPIRPTIKVEQVDGKNVVIVFVEELSPESKPLYIKSKGLPQGAYRRVGSADVKGTEDDMGIYFSTTESFDSTVVKDAELDDILEDSILLYRKFRSEVNSSAEELQYDDIELLRSIHAIKKKGKDFFITYTGLLTFGSRPALRRLLPMVRVDYIRVSTNEWVEDANNRFTSTLDMRGSLLELVQRIIHTIGDDLPKGFELTDENIQAKNIGLPLRVLREAVVNALIHRSYKENSPIQIIRYPNRIEIINPGFSLKTEEQLGEPGSVNRNPYISAIFHETNLAETKGSGIRTMRRLMEGVSMMPPTFESDRENNRFTVRLLLHHLLNEKDLEWLKNFDSYNLTDNQKRILIFIRELGAVDNSSARQINGSDSKTTNSDLRKLRELDLLDTKGRNRYTYYIPTSVLKSTYSDINVDQAITPVEGLSAPAKDLSALPSNLSALAINLSTLAKDDIDKLSLIKNKIDTLPARINDKAVIKNIILELCSIKEFKMHELTVLLNKSEKYIFRDFVKPLLEQKELGYKFPDMITHPDQAYLTLNK</sequence>
<keyword evidence="3" id="KW-1185">Reference proteome</keyword>
<dbReference type="OrthoDB" id="9807907at2"/>
<dbReference type="RefSeq" id="WP_089998318.1">
    <property type="nucleotide sequence ID" value="NZ_FOBV01000001.1"/>
</dbReference>
<evidence type="ECO:0000259" key="1">
    <source>
        <dbReference type="Pfam" id="PF04326"/>
    </source>
</evidence>
<dbReference type="Gene3D" id="3.30.565.60">
    <property type="match status" value="1"/>
</dbReference>
<gene>
    <name evidence="2" type="ORF">SAMN05421856_101597</name>
</gene>
<keyword evidence="2" id="KW-0347">Helicase</keyword>
<keyword evidence="2" id="KW-0547">Nucleotide-binding</keyword>
<dbReference type="Proteomes" id="UP000199450">
    <property type="component" value="Unassembled WGS sequence"/>
</dbReference>
<keyword evidence="2" id="KW-0067">ATP-binding</keyword>
<dbReference type="PANTHER" id="PTHR30595:SF6">
    <property type="entry name" value="SCHLAFEN ALBA-2 DOMAIN-CONTAINING PROTEIN"/>
    <property type="match status" value="1"/>
</dbReference>
<dbReference type="Pfam" id="PF13749">
    <property type="entry name" value="HATPase_c_4"/>
    <property type="match status" value="1"/>
</dbReference>
<dbReference type="AlphaFoldDB" id="A0A1H7W9L3"/>